<gene>
    <name evidence="2" type="ORF">SAMN06269250_5288</name>
</gene>
<protein>
    <submittedName>
        <fullName evidence="2">Uncharacterized protein</fullName>
    </submittedName>
</protein>
<dbReference type="AlphaFoldDB" id="A0A286GMI5"/>
<evidence type="ECO:0000313" key="2">
    <source>
        <dbReference type="EMBL" id="SOD96396.1"/>
    </source>
</evidence>
<accession>A0A286GMI5</accession>
<feature type="region of interest" description="Disordered" evidence="1">
    <location>
        <begin position="70"/>
        <end position="97"/>
    </location>
</feature>
<evidence type="ECO:0000256" key="1">
    <source>
        <dbReference type="SAM" id="MobiDB-lite"/>
    </source>
</evidence>
<organism evidence="2 3">
    <name type="scientific">Spirosoma fluviale</name>
    <dbReference type="NCBI Taxonomy" id="1597977"/>
    <lineage>
        <taxon>Bacteria</taxon>
        <taxon>Pseudomonadati</taxon>
        <taxon>Bacteroidota</taxon>
        <taxon>Cytophagia</taxon>
        <taxon>Cytophagales</taxon>
        <taxon>Cytophagaceae</taxon>
        <taxon>Spirosoma</taxon>
    </lineage>
</organism>
<sequence length="97" mass="11688">MTNGYLTVIYYERIRTMPRYDIWQNGVKTQFSRDNQPQNRGRKKGQPNRATIFKAVMIWLREHEQAIEKVRRDSHNARRRERYAQKKRAGGTTHPTQ</sequence>
<dbReference type="EMBL" id="OCNH01000005">
    <property type="protein sequence ID" value="SOD96396.1"/>
    <property type="molecule type" value="Genomic_DNA"/>
</dbReference>
<proteinExistence type="predicted"/>
<reference evidence="3" key="1">
    <citation type="submission" date="2017-09" db="EMBL/GenBank/DDBJ databases">
        <authorList>
            <person name="Varghese N."/>
            <person name="Submissions S."/>
        </authorList>
    </citation>
    <scope>NUCLEOTIDE SEQUENCE [LARGE SCALE GENOMIC DNA]</scope>
    <source>
        <strain evidence="3">DSM 29961</strain>
    </source>
</reference>
<name>A0A286GMI5_9BACT</name>
<keyword evidence="3" id="KW-1185">Reference proteome</keyword>
<dbReference type="Proteomes" id="UP000219452">
    <property type="component" value="Unassembled WGS sequence"/>
</dbReference>
<evidence type="ECO:0000313" key="3">
    <source>
        <dbReference type="Proteomes" id="UP000219452"/>
    </source>
</evidence>
<feature type="compositionally biased region" description="Basic residues" evidence="1">
    <location>
        <begin position="77"/>
        <end position="89"/>
    </location>
</feature>